<dbReference type="InterPro" id="IPR001138">
    <property type="entry name" value="Zn2Cys6_DnaBD"/>
</dbReference>
<feature type="compositionally biased region" description="Low complexity" evidence="5">
    <location>
        <begin position="670"/>
        <end position="700"/>
    </location>
</feature>
<evidence type="ECO:0000256" key="2">
    <source>
        <dbReference type="ARBA" id="ARBA00022723"/>
    </source>
</evidence>
<evidence type="ECO:0000313" key="8">
    <source>
        <dbReference type="Proteomes" id="UP001362999"/>
    </source>
</evidence>
<dbReference type="InterPro" id="IPR007219">
    <property type="entry name" value="XnlR_reg_dom"/>
</dbReference>
<proteinExistence type="predicted"/>
<comment type="subcellular location">
    <subcellularLocation>
        <location evidence="1">Nucleus</location>
    </subcellularLocation>
</comment>
<keyword evidence="8" id="KW-1185">Reference proteome</keyword>
<gene>
    <name evidence="7" type="ORF">R3P38DRAFT_2593270</name>
</gene>
<dbReference type="CDD" id="cd12148">
    <property type="entry name" value="fungal_TF_MHR"/>
    <property type="match status" value="1"/>
</dbReference>
<dbReference type="GO" id="GO:0005634">
    <property type="term" value="C:nucleus"/>
    <property type="evidence" value="ECO:0007669"/>
    <property type="project" value="UniProtKB-SubCell"/>
</dbReference>
<feature type="coiled-coil region" evidence="4">
    <location>
        <begin position="70"/>
        <end position="97"/>
    </location>
</feature>
<dbReference type="Pfam" id="PF04082">
    <property type="entry name" value="Fungal_trans"/>
    <property type="match status" value="1"/>
</dbReference>
<dbReference type="InterPro" id="IPR036864">
    <property type="entry name" value="Zn2-C6_fun-type_DNA-bd_sf"/>
</dbReference>
<dbReference type="SUPFAM" id="SSF57701">
    <property type="entry name" value="Zn2/Cys6 DNA-binding domain"/>
    <property type="match status" value="1"/>
</dbReference>
<evidence type="ECO:0000259" key="6">
    <source>
        <dbReference type="PROSITE" id="PS50048"/>
    </source>
</evidence>
<dbReference type="PANTHER" id="PTHR31001">
    <property type="entry name" value="UNCHARACTERIZED TRANSCRIPTIONAL REGULATORY PROTEIN"/>
    <property type="match status" value="1"/>
</dbReference>
<dbReference type="GO" id="GO:0000981">
    <property type="term" value="F:DNA-binding transcription factor activity, RNA polymerase II-specific"/>
    <property type="evidence" value="ECO:0007669"/>
    <property type="project" value="InterPro"/>
</dbReference>
<feature type="compositionally biased region" description="Low complexity" evidence="5">
    <location>
        <begin position="119"/>
        <end position="139"/>
    </location>
</feature>
<keyword evidence="2" id="KW-0479">Metal-binding</keyword>
<evidence type="ECO:0000256" key="4">
    <source>
        <dbReference type="SAM" id="Coils"/>
    </source>
</evidence>
<dbReference type="Proteomes" id="UP001362999">
    <property type="component" value="Unassembled WGS sequence"/>
</dbReference>
<dbReference type="PROSITE" id="PS50048">
    <property type="entry name" value="ZN2_CY6_FUNGAL_2"/>
    <property type="match status" value="1"/>
</dbReference>
<evidence type="ECO:0000256" key="5">
    <source>
        <dbReference type="SAM" id="MobiDB-lite"/>
    </source>
</evidence>
<dbReference type="PROSITE" id="PS00463">
    <property type="entry name" value="ZN2_CY6_FUNGAL_1"/>
    <property type="match status" value="1"/>
</dbReference>
<organism evidence="7 8">
    <name type="scientific">Favolaschia claudopus</name>
    <dbReference type="NCBI Taxonomy" id="2862362"/>
    <lineage>
        <taxon>Eukaryota</taxon>
        <taxon>Fungi</taxon>
        <taxon>Dikarya</taxon>
        <taxon>Basidiomycota</taxon>
        <taxon>Agaricomycotina</taxon>
        <taxon>Agaricomycetes</taxon>
        <taxon>Agaricomycetidae</taxon>
        <taxon>Agaricales</taxon>
        <taxon>Marasmiineae</taxon>
        <taxon>Mycenaceae</taxon>
        <taxon>Favolaschia</taxon>
    </lineage>
</organism>
<protein>
    <submittedName>
        <fullName evidence="7">Zn(2)-C6 fungal-type domain-containing protein</fullName>
    </submittedName>
</protein>
<evidence type="ECO:0000256" key="3">
    <source>
        <dbReference type="ARBA" id="ARBA00023242"/>
    </source>
</evidence>
<keyword evidence="3" id="KW-0539">Nucleus</keyword>
<dbReference type="GO" id="GO:0008270">
    <property type="term" value="F:zinc ion binding"/>
    <property type="evidence" value="ECO:0007669"/>
    <property type="project" value="InterPro"/>
</dbReference>
<dbReference type="SMART" id="SM00906">
    <property type="entry name" value="Fungal_trans"/>
    <property type="match status" value="1"/>
</dbReference>
<keyword evidence="4" id="KW-0175">Coiled coil</keyword>
<dbReference type="EMBL" id="JAWWNJ010000001">
    <property type="protein sequence ID" value="KAK7063598.1"/>
    <property type="molecule type" value="Genomic_DNA"/>
</dbReference>
<dbReference type="SMART" id="SM00066">
    <property type="entry name" value="GAL4"/>
    <property type="match status" value="1"/>
</dbReference>
<dbReference type="Gene3D" id="4.10.240.10">
    <property type="entry name" value="Zn(2)-C6 fungal-type DNA-binding domain"/>
    <property type="match status" value="1"/>
</dbReference>
<evidence type="ECO:0000313" key="7">
    <source>
        <dbReference type="EMBL" id="KAK7063598.1"/>
    </source>
</evidence>
<sequence>MGTSTKDKEGDKTRRKPGRVPTSCAECRRLKLRCDKNVPCGKCVSRGCGSICPDGQLTSGKGHRLVLANTEELHDRIEHLVSRIRELEDALRTLHETVSDEPHPLLRTDLLHLKATPFSYQSPSERTSSSSDSRATTSTVPTEPTDETAESRTEEENLIDAFGTLTIGLHGESSFLGQTARSEYLYRALAKAPASPAVLPPRLSRRIIETSFPSSDIPDDGLGRDIYAMLPPLSEAIRLCDLYLEHGAYLSICLMRTELIDEILEFVYRAGSFDGLKNHHALALLFVVFAIAAILDPSKHPYSIEAQEYYYLSRAALSLAPPARETTLAAIQTLIHLAQYCDFSDWEGTASSGAWLYIGTAVRLAHSIGLHLDSSRWKLSEDASDRRSRLFWQLFGYDTWLSFSVGRPPTFCLKFIDASYPKDLCGHEKPGSEGSNDMSYAYWSVKYCVLMHSIMSSAFACKVPAYNTILDLDRKIRDFHIPVYLRPTCAPENPMPTPYTLMQRILTLSTKESTLLNLHRAYFAQALQDKPDDLANHRFIPSVMAAYRSAWRLIRGLVIAWRDIPTILSRYGSAWSPALSAAIVMCILVTRAPTSKMTKSSLEELDALARLFQDASATCRFAANLLKPILLLARRAHQAADEGSVILQPGECSVTPADLDRLGGKTHLVSDSQPTSSPSAPSTSSPQPSDSSSSPSIPIPLHDTAAMSSDPMHPTIAQDMHRFDLGEPSQFYDAFPDAADMAGIQFTGDSIFSVPTGGYGFTSPTPPAFGTSAGTGTAGAGFPGGTPMLDATWQSFVEQLGF</sequence>
<feature type="region of interest" description="Disordered" evidence="5">
    <location>
        <begin position="117"/>
        <end position="155"/>
    </location>
</feature>
<dbReference type="AlphaFoldDB" id="A0AAW0EG01"/>
<dbReference type="InterPro" id="IPR050613">
    <property type="entry name" value="Sec_Metabolite_Reg"/>
</dbReference>
<feature type="compositionally biased region" description="Basic and acidic residues" evidence="5">
    <location>
        <begin position="1"/>
        <end position="12"/>
    </location>
</feature>
<name>A0AAW0EG01_9AGAR</name>
<dbReference type="GO" id="GO:0006351">
    <property type="term" value="P:DNA-templated transcription"/>
    <property type="evidence" value="ECO:0007669"/>
    <property type="project" value="InterPro"/>
</dbReference>
<accession>A0AAW0EG01</accession>
<dbReference type="CDD" id="cd00067">
    <property type="entry name" value="GAL4"/>
    <property type="match status" value="1"/>
</dbReference>
<dbReference type="GO" id="GO:0003677">
    <property type="term" value="F:DNA binding"/>
    <property type="evidence" value="ECO:0007669"/>
    <property type="project" value="InterPro"/>
</dbReference>
<comment type="caution">
    <text evidence="7">The sequence shown here is derived from an EMBL/GenBank/DDBJ whole genome shotgun (WGS) entry which is preliminary data.</text>
</comment>
<feature type="region of interest" description="Disordered" evidence="5">
    <location>
        <begin position="663"/>
        <end position="710"/>
    </location>
</feature>
<dbReference type="PANTHER" id="PTHR31001:SF56">
    <property type="entry name" value="ZN(2)-C6 FUNGAL-TYPE DOMAIN-CONTAINING PROTEIN"/>
    <property type="match status" value="1"/>
</dbReference>
<feature type="domain" description="Zn(2)-C6 fungal-type" evidence="6">
    <location>
        <begin position="23"/>
        <end position="52"/>
    </location>
</feature>
<evidence type="ECO:0000256" key="1">
    <source>
        <dbReference type="ARBA" id="ARBA00004123"/>
    </source>
</evidence>
<reference evidence="7 8" key="1">
    <citation type="journal article" date="2024" name="J Genomics">
        <title>Draft genome sequencing and assembly of Favolaschia claudopus CIRM-BRFM 2984 isolated from oak limbs.</title>
        <authorList>
            <person name="Navarro D."/>
            <person name="Drula E."/>
            <person name="Chaduli D."/>
            <person name="Cazenave R."/>
            <person name="Ahrendt S."/>
            <person name="Wang J."/>
            <person name="Lipzen A."/>
            <person name="Daum C."/>
            <person name="Barry K."/>
            <person name="Grigoriev I.V."/>
            <person name="Favel A."/>
            <person name="Rosso M.N."/>
            <person name="Martin F."/>
        </authorList>
    </citation>
    <scope>NUCLEOTIDE SEQUENCE [LARGE SCALE GENOMIC DNA]</scope>
    <source>
        <strain evidence="7 8">CIRM-BRFM 2984</strain>
    </source>
</reference>
<feature type="region of interest" description="Disordered" evidence="5">
    <location>
        <begin position="1"/>
        <end position="20"/>
    </location>
</feature>